<feature type="compositionally biased region" description="Polar residues" evidence="4">
    <location>
        <begin position="124"/>
        <end position="143"/>
    </location>
</feature>
<dbReference type="InterPro" id="IPR013083">
    <property type="entry name" value="Znf_RING/FYVE/PHD"/>
</dbReference>
<evidence type="ECO:0000256" key="4">
    <source>
        <dbReference type="SAM" id="MobiDB-lite"/>
    </source>
</evidence>
<comment type="caution">
    <text evidence="6">The sequence shown here is derived from an EMBL/GenBank/DDBJ whole genome shotgun (WGS) entry which is preliminary data.</text>
</comment>
<feature type="domain" description="PHD-type" evidence="5">
    <location>
        <begin position="532"/>
        <end position="635"/>
    </location>
</feature>
<dbReference type="InterPro" id="IPR034732">
    <property type="entry name" value="EPHD"/>
</dbReference>
<dbReference type="Gene3D" id="3.30.40.10">
    <property type="entry name" value="Zinc/RING finger domain, C3HC4 (zinc finger)"/>
    <property type="match status" value="1"/>
</dbReference>
<evidence type="ECO:0000256" key="3">
    <source>
        <dbReference type="ARBA" id="ARBA00022833"/>
    </source>
</evidence>
<dbReference type="PANTHER" id="PTHR10632:SF2">
    <property type="entry name" value="SULFIDE:QUINONE OXIDOREDUCTASE, MITOCHONDRIAL"/>
    <property type="match status" value="1"/>
</dbReference>
<organism evidence="6 7">
    <name type="scientific">Taenia crassiceps</name>
    <dbReference type="NCBI Taxonomy" id="6207"/>
    <lineage>
        <taxon>Eukaryota</taxon>
        <taxon>Metazoa</taxon>
        <taxon>Spiralia</taxon>
        <taxon>Lophotrochozoa</taxon>
        <taxon>Platyhelminthes</taxon>
        <taxon>Cestoda</taxon>
        <taxon>Eucestoda</taxon>
        <taxon>Cyclophyllidea</taxon>
        <taxon>Taeniidae</taxon>
        <taxon>Taenia</taxon>
    </lineage>
</organism>
<dbReference type="PANTHER" id="PTHR10632">
    <property type="entry name" value="SULFIDE:QUINONE OXIDOREDUCTASE"/>
    <property type="match status" value="1"/>
</dbReference>
<keyword evidence="3" id="KW-0862">Zinc</keyword>
<dbReference type="SUPFAM" id="SSF51905">
    <property type="entry name" value="FAD/NAD(P)-binding domain"/>
    <property type="match status" value="2"/>
</dbReference>
<evidence type="ECO:0000259" key="5">
    <source>
        <dbReference type="PROSITE" id="PS51805"/>
    </source>
</evidence>
<feature type="region of interest" description="Disordered" evidence="4">
    <location>
        <begin position="55"/>
        <end position="199"/>
    </location>
</feature>
<protein>
    <submittedName>
        <fullName evidence="6">Sulfide:quinone oxidoreductase mitochondrial</fullName>
    </submittedName>
</protein>
<feature type="compositionally biased region" description="Low complexity" evidence="4">
    <location>
        <begin position="531"/>
        <end position="543"/>
    </location>
</feature>
<evidence type="ECO:0000313" key="7">
    <source>
        <dbReference type="Proteomes" id="UP001651158"/>
    </source>
</evidence>
<proteinExistence type="predicted"/>
<reference evidence="6 7" key="1">
    <citation type="journal article" date="2022" name="Front. Cell. Infect. Microbiol.">
        <title>The Genomes of Two Strains of Taenia crassiceps the Animal Model for the Study of Human Cysticercosis.</title>
        <authorList>
            <person name="Bobes R.J."/>
            <person name="Estrada K."/>
            <person name="Rios-Valencia D.G."/>
            <person name="Calderon-Gallegos A."/>
            <person name="de la Torre P."/>
            <person name="Carrero J.C."/>
            <person name="Sanchez-Flores A."/>
            <person name="Laclette J.P."/>
        </authorList>
    </citation>
    <scope>NUCLEOTIDE SEQUENCE [LARGE SCALE GENOMIC DNA]</scope>
    <source>
        <strain evidence="6">WFUcys</strain>
    </source>
</reference>
<dbReference type="InterPro" id="IPR015904">
    <property type="entry name" value="Sulphide_quinone_reductase"/>
</dbReference>
<evidence type="ECO:0000256" key="1">
    <source>
        <dbReference type="ARBA" id="ARBA00022723"/>
    </source>
</evidence>
<dbReference type="InterPro" id="IPR036188">
    <property type="entry name" value="FAD/NAD-bd_sf"/>
</dbReference>
<feature type="compositionally biased region" description="Low complexity" evidence="4">
    <location>
        <begin position="156"/>
        <end position="182"/>
    </location>
</feature>
<evidence type="ECO:0000256" key="2">
    <source>
        <dbReference type="ARBA" id="ARBA00022771"/>
    </source>
</evidence>
<accession>A0ABR4Q0Q5</accession>
<feature type="compositionally biased region" description="Low complexity" evidence="4">
    <location>
        <begin position="93"/>
        <end position="104"/>
    </location>
</feature>
<evidence type="ECO:0000313" key="6">
    <source>
        <dbReference type="EMBL" id="KAL5103231.1"/>
    </source>
</evidence>
<feature type="region of interest" description="Disordered" evidence="4">
    <location>
        <begin position="498"/>
        <end position="545"/>
    </location>
</feature>
<gene>
    <name evidence="6" type="ORF">TcWFU_002986</name>
</gene>
<dbReference type="PROSITE" id="PS51805">
    <property type="entry name" value="EPHD"/>
    <property type="match status" value="1"/>
</dbReference>
<name>A0ABR4Q0Q5_9CEST</name>
<dbReference type="Pfam" id="PF13771">
    <property type="entry name" value="zf-HC5HC2H"/>
    <property type="match status" value="1"/>
</dbReference>
<feature type="compositionally biased region" description="Basic residues" evidence="4">
    <location>
        <begin position="513"/>
        <end position="522"/>
    </location>
</feature>
<keyword evidence="7" id="KW-1185">Reference proteome</keyword>
<feature type="compositionally biased region" description="Basic residues" evidence="4">
    <location>
        <begin position="257"/>
        <end position="275"/>
    </location>
</feature>
<dbReference type="InterPro" id="IPR023753">
    <property type="entry name" value="FAD/NAD-binding_dom"/>
</dbReference>
<keyword evidence="1" id="KW-0479">Metal-binding</keyword>
<dbReference type="Proteomes" id="UP001651158">
    <property type="component" value="Unassembled WGS sequence"/>
</dbReference>
<dbReference type="Pfam" id="PF07992">
    <property type="entry name" value="Pyr_redox_2"/>
    <property type="match status" value="1"/>
</dbReference>
<dbReference type="EMBL" id="JAKROA010000019">
    <property type="protein sequence ID" value="KAL5103231.1"/>
    <property type="molecule type" value="Genomic_DNA"/>
</dbReference>
<dbReference type="Gene3D" id="3.50.50.60">
    <property type="entry name" value="FAD/NAD(P)-binding domain"/>
    <property type="match status" value="2"/>
</dbReference>
<feature type="region of interest" description="Disordered" evidence="4">
    <location>
        <begin position="253"/>
        <end position="280"/>
    </location>
</feature>
<keyword evidence="2" id="KW-0863">Zinc-finger</keyword>
<sequence>MDRVRTVLQSSLIDSKELVGHKSKELDIKHQSDGLNQPFVQRSATAYCEIAPSPLVQPPSKFARNNEERRLDPLYVSAKQNHGGSSPLPPALSPASISPAHSSGFNTSSRPSPAPPMIMEEDGLSNTSNNPPNIAFSTYQNAPTLVPKPYEQRNCSSSDSSSSSTSSSSSSNAVSSGSSPVSQADLAQPTQRSNGLPVLEKMPVTFLPRVTSPTKQPIQHPLELCEKVDSSEQKQVPSPVAVPNEAVEITSVTTVRKPARKAPAKKRRPQKKRWSRIGDSDLEASGKRSLILKRAEESVQRKSAMRKHGGGVNKANANVNVNEINMQRRYLKSPYFCLCQSSTVPESSQPTSSNGEHQIHPAHVINPAITIDAKVDCPILRAAAANAGTSSSGGPNNGSFLDGFSSFSFELQSFFTSSHYKPSLRPGASARDARLPEGYSEAACPSWRCVFCAEAPSFLRLGPLYGPYFLAPSTQTRFAPSPSLRLIIKAISPPAGGSISVRSVQQSSPPPQTKKRLGKGKKGAVSMAPLEGTTTTGTETQQEPSRIGREGEVWFHLECVLWAPGTHIQGDGKIAGLDEAVTMALETVCSHCKKHGAIMNCRHRGCNLCYHYYCARLAECHFNEEQFTVLCKKHYGSWGCGPYHNSMAVLTSPSFFKVPLSCFRAEGSVRKIAMLATNEKNHYQVLIAGGGTGGCAVAARLREYLPAGVVGVIEPHEHHYYQGAWTLVGAGIIDLKKSRIPTREAIPNNAEWIQDEVVGFDPQNNKVTVSGGRQISYDYLVICVGLKLRFDMIKGAKAALDEDARVCTNYSADYVEKTFKAFQHFDHGTAIFTLPHTPIKCAGAPQKVMYLFEDYLAEKGGKKDAQILYFTATKAMFSVKKYSDALENICKKRGIVYSFGRNLIEVDHKRSIAVFQDVETKETKEYKYDFLHLTPPMTAPEVLKTGKDLTNSGMSDFVNVDSQTLQHVKFKNIFSLGDCSSLPTSKTAAAISFEGRVLCDNLTDLMRGGPGNVSKYNGYTSCPLITGYHKGILAEFDYDLNTLETFPFDQSRERAFFAWIKRSLLPPLYWNCLIRGIWGGPSRFRRIFHLGLSR</sequence>